<keyword evidence="2" id="KW-1185">Reference proteome</keyword>
<evidence type="ECO:0000313" key="1">
    <source>
        <dbReference type="EMBL" id="WZU62430.1"/>
    </source>
</evidence>
<sequence>MSNSELTPESFRQRPDVVRAVKSPGSPRSVLNYLCGCDTADPATRDSLNCDETVRPLMTIWFQRGRALDGFCQPFAPVVRELKADPPSLTGKGWDSLEGKVAKVFLADQLSRSCFRGSAEAFSYDPIARDLMRALMAPHMIEDTLTLPAAYLYLLPWALAHSEDVADLDLACDFVDLAIETYPSFRLFAERNKPAIDQHRQVLQKFGRYPQRNAEFSRKSTAAEKAWLDDKESLPIWAGGKGSFNRLIK</sequence>
<protein>
    <submittedName>
        <fullName evidence="1">DUF924 family protein</fullName>
    </submittedName>
</protein>
<dbReference type="InterPro" id="IPR011990">
    <property type="entry name" value="TPR-like_helical_dom_sf"/>
</dbReference>
<dbReference type="Proteomes" id="UP001451782">
    <property type="component" value="Chromosome"/>
</dbReference>
<organism evidence="1 2">
    <name type="scientific">Yoonia algicola</name>
    <dbReference type="NCBI Taxonomy" id="3137368"/>
    <lineage>
        <taxon>Bacteria</taxon>
        <taxon>Pseudomonadati</taxon>
        <taxon>Pseudomonadota</taxon>
        <taxon>Alphaproteobacteria</taxon>
        <taxon>Rhodobacterales</taxon>
        <taxon>Paracoccaceae</taxon>
        <taxon>Yoonia</taxon>
    </lineage>
</organism>
<dbReference type="Pfam" id="PF06041">
    <property type="entry name" value="DUF924"/>
    <property type="match status" value="1"/>
</dbReference>
<dbReference type="KEGG" id="yag:AABB28_11025"/>
<reference evidence="1 2" key="1">
    <citation type="submission" date="2024-04" db="EMBL/GenBank/DDBJ databases">
        <title>Phylogenomic analyses of a clade within the roseobacter group suggest taxonomic reassignments of species of the genera Aestuariivita, Citreicella, Loktanella, Nautella, Pelagibaca, Ruegeria, Thalassobius, Thiobacimonas and Tropicibacter, and the proposal o.</title>
        <authorList>
            <person name="Jeon C.O."/>
        </authorList>
    </citation>
    <scope>NUCLEOTIDE SEQUENCE [LARGE SCALE GENOMIC DNA]</scope>
    <source>
        <strain evidence="1 2">G8-12</strain>
    </source>
</reference>
<dbReference type="EMBL" id="CP151762">
    <property type="protein sequence ID" value="WZU62430.1"/>
    <property type="molecule type" value="Genomic_DNA"/>
</dbReference>
<dbReference type="InterPro" id="IPR010323">
    <property type="entry name" value="DUF924"/>
</dbReference>
<proteinExistence type="predicted"/>
<accession>A0AAN0NFS6</accession>
<dbReference type="SUPFAM" id="SSF48452">
    <property type="entry name" value="TPR-like"/>
    <property type="match status" value="1"/>
</dbReference>
<dbReference type="Gene3D" id="1.25.40.10">
    <property type="entry name" value="Tetratricopeptide repeat domain"/>
    <property type="match status" value="1"/>
</dbReference>
<dbReference type="Gene3D" id="1.20.58.320">
    <property type="entry name" value="TPR-like"/>
    <property type="match status" value="1"/>
</dbReference>
<name>A0AAN0NFS6_9RHOB</name>
<dbReference type="AlphaFoldDB" id="A0AAN0NFS6"/>
<evidence type="ECO:0000313" key="2">
    <source>
        <dbReference type="Proteomes" id="UP001451782"/>
    </source>
</evidence>
<gene>
    <name evidence="1" type="ORF">AABB28_11025</name>
</gene>